<name>A0A1I1NGS1_9FLAO</name>
<gene>
    <name evidence="4" type="ORF">SAMN04487987_102294</name>
</gene>
<dbReference type="Pfam" id="PF01400">
    <property type="entry name" value="Astacin"/>
    <property type="match status" value="1"/>
</dbReference>
<dbReference type="AlphaFoldDB" id="A0A1I1NGS1"/>
<dbReference type="SUPFAM" id="SSF55486">
    <property type="entry name" value="Metalloproteases ('zincins'), catalytic domain"/>
    <property type="match status" value="1"/>
</dbReference>
<dbReference type="GO" id="GO:0004222">
    <property type="term" value="F:metalloendopeptidase activity"/>
    <property type="evidence" value="ECO:0007669"/>
    <property type="project" value="UniProtKB-UniRule"/>
</dbReference>
<evidence type="ECO:0000313" key="4">
    <source>
        <dbReference type="EMBL" id="SFC96829.1"/>
    </source>
</evidence>
<sequence>MTIKNLLPLFAILLLLFTSCESNENLQEEQLITDEAVDPTDPELTSSNGEGSIHELYYGSTKLTVEKIKNTYVLGGDMVFELDQLTTEPTFFPAPGLSSKGKSVGRTGGRWPNNTVYYVISSSLPNQRRVTDAINHWQSNTAVRFVQRTNQSDFVFFTPGAGCSSNVGRIGGQQNITLADGCTTGSVIHEIGHAVGLWHEQSRADRDNFITINFGNIEPGREFNFYTYGQQGQDGREYTSSFDFSSIMLYSPYAFSRNGQPTILRKNGTVYSTNSSVLSSGDIAGINEMYPNTTTTETTYNCNGVPAWGTRTFSKGELVTYQGKLYRIADPGYWDYLGLCGAVAPTNICAGIPAFNSSRIYYAGEKVTYQGTLFQRTSTGWINLGSCN</sequence>
<keyword evidence="1" id="KW-0645">Protease</keyword>
<dbReference type="PANTHER" id="PTHR10127:SF850">
    <property type="entry name" value="METALLOENDOPEPTIDASE"/>
    <property type="match status" value="1"/>
</dbReference>
<keyword evidence="1" id="KW-0482">Metalloprotease</keyword>
<dbReference type="InterPro" id="IPR006026">
    <property type="entry name" value="Peptidase_Metallo"/>
</dbReference>
<feature type="domain" description="Peptidase M12A" evidence="3">
    <location>
        <begin position="102"/>
        <end position="292"/>
    </location>
</feature>
<keyword evidence="1" id="KW-0862">Zinc</keyword>
<keyword evidence="2" id="KW-0732">Signal</keyword>
<feature type="binding site" evidence="1">
    <location>
        <position position="193"/>
    </location>
    <ligand>
        <name>Zn(2+)</name>
        <dbReference type="ChEBI" id="CHEBI:29105"/>
        <note>catalytic</note>
    </ligand>
</feature>
<dbReference type="InterPro" id="IPR001506">
    <property type="entry name" value="Peptidase_M12A"/>
</dbReference>
<dbReference type="InterPro" id="IPR034035">
    <property type="entry name" value="Astacin-like_dom"/>
</dbReference>
<dbReference type="Proteomes" id="UP000199439">
    <property type="component" value="Unassembled WGS sequence"/>
</dbReference>
<dbReference type="RefSeq" id="WP_092849471.1">
    <property type="nucleotide sequence ID" value="NZ_FOMI01000002.1"/>
</dbReference>
<feature type="active site" evidence="1">
    <location>
        <position position="190"/>
    </location>
</feature>
<dbReference type="CDD" id="cd04280">
    <property type="entry name" value="ZnMc_astacin_like"/>
    <property type="match status" value="1"/>
</dbReference>
<proteinExistence type="predicted"/>
<dbReference type="PANTHER" id="PTHR10127">
    <property type="entry name" value="DISCOIDIN, CUB, EGF, LAMININ , AND ZINC METALLOPROTEASE DOMAIN CONTAINING"/>
    <property type="match status" value="1"/>
</dbReference>
<dbReference type="GO" id="GO:0008270">
    <property type="term" value="F:zinc ion binding"/>
    <property type="evidence" value="ECO:0007669"/>
    <property type="project" value="UniProtKB-UniRule"/>
</dbReference>
<feature type="signal peptide" evidence="2">
    <location>
        <begin position="1"/>
        <end position="22"/>
    </location>
</feature>
<feature type="chain" id="PRO_5011658223" evidence="2">
    <location>
        <begin position="23"/>
        <end position="388"/>
    </location>
</feature>
<dbReference type="PRINTS" id="PR00480">
    <property type="entry name" value="ASTACIN"/>
</dbReference>
<dbReference type="EMBL" id="FOMI01000002">
    <property type="protein sequence ID" value="SFC96829.1"/>
    <property type="molecule type" value="Genomic_DNA"/>
</dbReference>
<dbReference type="Gene3D" id="2.10.10.20">
    <property type="entry name" value="Carbohydrate-binding module superfamily 5/12"/>
    <property type="match status" value="1"/>
</dbReference>
<dbReference type="PROSITE" id="PS51257">
    <property type="entry name" value="PROKAR_LIPOPROTEIN"/>
    <property type="match status" value="1"/>
</dbReference>
<protein>
    <submittedName>
        <fullName evidence="4">Astacin (Peptidase family M12A)</fullName>
    </submittedName>
</protein>
<keyword evidence="1" id="KW-0378">Hydrolase</keyword>
<organism evidence="4 5">
    <name type="scientific">Algibacter pectinivorans</name>
    <dbReference type="NCBI Taxonomy" id="870482"/>
    <lineage>
        <taxon>Bacteria</taxon>
        <taxon>Pseudomonadati</taxon>
        <taxon>Bacteroidota</taxon>
        <taxon>Flavobacteriia</taxon>
        <taxon>Flavobacteriales</taxon>
        <taxon>Flavobacteriaceae</taxon>
        <taxon>Algibacter</taxon>
    </lineage>
</organism>
<dbReference type="SMART" id="SM00235">
    <property type="entry name" value="ZnMc"/>
    <property type="match status" value="1"/>
</dbReference>
<dbReference type="Gene3D" id="3.40.390.10">
    <property type="entry name" value="Collagenase (Catalytic Domain)"/>
    <property type="match status" value="1"/>
</dbReference>
<keyword evidence="5" id="KW-1185">Reference proteome</keyword>
<comment type="cofactor">
    <cofactor evidence="1">
        <name>Zn(2+)</name>
        <dbReference type="ChEBI" id="CHEBI:29105"/>
    </cofactor>
    <text evidence="1">Binds 1 zinc ion per subunit.</text>
</comment>
<feature type="binding site" evidence="1">
    <location>
        <position position="199"/>
    </location>
    <ligand>
        <name>Zn(2+)</name>
        <dbReference type="ChEBI" id="CHEBI:29105"/>
        <note>catalytic</note>
    </ligand>
</feature>
<evidence type="ECO:0000259" key="3">
    <source>
        <dbReference type="PROSITE" id="PS51864"/>
    </source>
</evidence>
<comment type="caution">
    <text evidence="1">Lacks conserved residue(s) required for the propagation of feature annotation.</text>
</comment>
<dbReference type="InterPro" id="IPR024079">
    <property type="entry name" value="MetalloPept_cat_dom_sf"/>
</dbReference>
<evidence type="ECO:0000256" key="2">
    <source>
        <dbReference type="SAM" id="SignalP"/>
    </source>
</evidence>
<dbReference type="PROSITE" id="PS51864">
    <property type="entry name" value="ASTACIN"/>
    <property type="match status" value="1"/>
</dbReference>
<dbReference type="STRING" id="870482.SAMN04487987_102294"/>
<accession>A0A1I1NGS1</accession>
<feature type="binding site" evidence="1">
    <location>
        <position position="189"/>
    </location>
    <ligand>
        <name>Zn(2+)</name>
        <dbReference type="ChEBI" id="CHEBI:29105"/>
        <note>catalytic</note>
    </ligand>
</feature>
<reference evidence="5" key="1">
    <citation type="submission" date="2016-10" db="EMBL/GenBank/DDBJ databases">
        <authorList>
            <person name="Varghese N."/>
            <person name="Submissions S."/>
        </authorList>
    </citation>
    <scope>NUCLEOTIDE SEQUENCE [LARGE SCALE GENOMIC DNA]</scope>
    <source>
        <strain evidence="5">DSM 25730</strain>
    </source>
</reference>
<dbReference type="GO" id="GO:0006508">
    <property type="term" value="P:proteolysis"/>
    <property type="evidence" value="ECO:0007669"/>
    <property type="project" value="UniProtKB-KW"/>
</dbReference>
<evidence type="ECO:0000313" key="5">
    <source>
        <dbReference type="Proteomes" id="UP000199439"/>
    </source>
</evidence>
<evidence type="ECO:0000256" key="1">
    <source>
        <dbReference type="PROSITE-ProRule" id="PRU01211"/>
    </source>
</evidence>
<dbReference type="OrthoDB" id="8455098at2"/>
<keyword evidence="1" id="KW-0479">Metal-binding</keyword>